<feature type="domain" description="Methyltransferase type 11" evidence="4">
    <location>
        <begin position="44"/>
        <end position="135"/>
    </location>
</feature>
<dbReference type="SUPFAM" id="SSF53335">
    <property type="entry name" value="S-adenosyl-L-methionine-dependent methyltransferases"/>
    <property type="match status" value="1"/>
</dbReference>
<name>A0ABP0GZI8_CLALP</name>
<comment type="caution">
    <text evidence="5">The sequence shown here is derived from an EMBL/GenBank/DDBJ whole genome shotgun (WGS) entry which is preliminary data.</text>
</comment>
<dbReference type="InterPro" id="IPR051052">
    <property type="entry name" value="Diverse_substrate_MTase"/>
</dbReference>
<protein>
    <recommendedName>
        <fullName evidence="4">Methyltransferase type 11 domain-containing protein</fullName>
    </recommendedName>
</protein>
<reference evidence="5 6" key="1">
    <citation type="submission" date="2024-02" db="EMBL/GenBank/DDBJ databases">
        <authorList>
            <person name="Daric V."/>
            <person name="Darras S."/>
        </authorList>
    </citation>
    <scope>NUCLEOTIDE SEQUENCE [LARGE SCALE GENOMIC DNA]</scope>
</reference>
<comment type="similarity">
    <text evidence="1">Belongs to the methyltransferase superfamily.</text>
</comment>
<dbReference type="PANTHER" id="PTHR44942:SF4">
    <property type="entry name" value="METHYLTRANSFERASE TYPE 11 DOMAIN-CONTAINING PROTEIN"/>
    <property type="match status" value="1"/>
</dbReference>
<dbReference type="EMBL" id="CAWYQH010000152">
    <property type="protein sequence ID" value="CAK8696059.1"/>
    <property type="molecule type" value="Genomic_DNA"/>
</dbReference>
<keyword evidence="6" id="KW-1185">Reference proteome</keyword>
<evidence type="ECO:0000313" key="6">
    <source>
        <dbReference type="Proteomes" id="UP001642483"/>
    </source>
</evidence>
<organism evidence="5 6">
    <name type="scientific">Clavelina lepadiformis</name>
    <name type="common">Light-bulb sea squirt</name>
    <name type="synonym">Ascidia lepadiformis</name>
    <dbReference type="NCBI Taxonomy" id="159417"/>
    <lineage>
        <taxon>Eukaryota</taxon>
        <taxon>Metazoa</taxon>
        <taxon>Chordata</taxon>
        <taxon>Tunicata</taxon>
        <taxon>Ascidiacea</taxon>
        <taxon>Aplousobranchia</taxon>
        <taxon>Clavelinidae</taxon>
        <taxon>Clavelina</taxon>
    </lineage>
</organism>
<evidence type="ECO:0000256" key="3">
    <source>
        <dbReference type="ARBA" id="ARBA00022679"/>
    </source>
</evidence>
<dbReference type="Pfam" id="PF08241">
    <property type="entry name" value="Methyltransf_11"/>
    <property type="match status" value="1"/>
</dbReference>
<dbReference type="PANTHER" id="PTHR44942">
    <property type="entry name" value="METHYLTRANSF_11 DOMAIN-CONTAINING PROTEIN"/>
    <property type="match status" value="1"/>
</dbReference>
<sequence length="289" mass="32867">MIKLFEASQQTAAYANNRPKTPAVIGERIFKFMKDRGALFECVVDVGCGSGQSSEIFVGHFKNIIGVDTSPNQIEWAGKKNMFDNITYKLGSSDNLPVEDKSVDLVASGQAAHWFGFDSFITECRRVLKPNGCLLLHAYDLPRMAPVTLLSKSQENLMLIGKTLVKELYDKCTFHPCLFHISEHYATIFDLLPSADKVREDDMIIEADMNLESFKNLLRSWSGYQTYLEEKTKELWKIHGTDAAVEDHDILKKFVENCKRIWGLQDVDNDHIMLHVEWDLFCVMSSGLD</sequence>
<gene>
    <name evidence="5" type="ORF">CVLEPA_LOCUS29249</name>
</gene>
<accession>A0ABP0GZI8</accession>
<dbReference type="InterPro" id="IPR029063">
    <property type="entry name" value="SAM-dependent_MTases_sf"/>
</dbReference>
<evidence type="ECO:0000256" key="2">
    <source>
        <dbReference type="ARBA" id="ARBA00022603"/>
    </source>
</evidence>
<evidence type="ECO:0000259" key="4">
    <source>
        <dbReference type="Pfam" id="PF08241"/>
    </source>
</evidence>
<evidence type="ECO:0000256" key="1">
    <source>
        <dbReference type="ARBA" id="ARBA00008361"/>
    </source>
</evidence>
<evidence type="ECO:0000313" key="5">
    <source>
        <dbReference type="EMBL" id="CAK8696059.1"/>
    </source>
</evidence>
<keyword evidence="2" id="KW-0489">Methyltransferase</keyword>
<dbReference type="CDD" id="cd02440">
    <property type="entry name" value="AdoMet_MTases"/>
    <property type="match status" value="1"/>
</dbReference>
<dbReference type="Proteomes" id="UP001642483">
    <property type="component" value="Unassembled WGS sequence"/>
</dbReference>
<proteinExistence type="inferred from homology"/>
<dbReference type="InterPro" id="IPR013216">
    <property type="entry name" value="Methyltransf_11"/>
</dbReference>
<keyword evidence="3" id="KW-0808">Transferase</keyword>
<dbReference type="Gene3D" id="3.40.50.150">
    <property type="entry name" value="Vaccinia Virus protein VP39"/>
    <property type="match status" value="1"/>
</dbReference>